<gene>
    <name evidence="3" type="ORF">ACFO3J_24170</name>
</gene>
<dbReference type="Proteomes" id="UP001595765">
    <property type="component" value="Unassembled WGS sequence"/>
</dbReference>
<dbReference type="EMBL" id="JBHSBB010000014">
    <property type="protein sequence ID" value="MFC4034548.1"/>
    <property type="molecule type" value="Genomic_DNA"/>
</dbReference>
<feature type="domain" description="EF-hand" evidence="2">
    <location>
        <begin position="165"/>
        <end position="186"/>
    </location>
</feature>
<organism evidence="3 4">
    <name type="scientific">Streptomyces polygonati</name>
    <dbReference type="NCBI Taxonomy" id="1617087"/>
    <lineage>
        <taxon>Bacteria</taxon>
        <taxon>Bacillati</taxon>
        <taxon>Actinomycetota</taxon>
        <taxon>Actinomycetes</taxon>
        <taxon>Kitasatosporales</taxon>
        <taxon>Streptomycetaceae</taxon>
        <taxon>Streptomyces</taxon>
    </lineage>
</organism>
<evidence type="ECO:0000313" key="3">
    <source>
        <dbReference type="EMBL" id="MFC4034548.1"/>
    </source>
</evidence>
<dbReference type="RefSeq" id="WP_386432845.1">
    <property type="nucleotide sequence ID" value="NZ_JBHSBB010000014.1"/>
</dbReference>
<feature type="compositionally biased region" description="Low complexity" evidence="1">
    <location>
        <begin position="108"/>
        <end position="121"/>
    </location>
</feature>
<feature type="compositionally biased region" description="Basic and acidic residues" evidence="1">
    <location>
        <begin position="75"/>
        <end position="107"/>
    </location>
</feature>
<comment type="caution">
    <text evidence="3">The sequence shown here is derived from an EMBL/GenBank/DDBJ whole genome shotgun (WGS) entry which is preliminary data.</text>
</comment>
<accession>A0ABV8HR94</accession>
<feature type="region of interest" description="Disordered" evidence="1">
    <location>
        <begin position="20"/>
        <end position="121"/>
    </location>
</feature>
<protein>
    <recommendedName>
        <fullName evidence="2">EF-hand domain-containing protein</fullName>
    </recommendedName>
</protein>
<evidence type="ECO:0000313" key="4">
    <source>
        <dbReference type="Proteomes" id="UP001595765"/>
    </source>
</evidence>
<keyword evidence="4" id="KW-1185">Reference proteome</keyword>
<feature type="region of interest" description="Disordered" evidence="1">
    <location>
        <begin position="187"/>
        <end position="246"/>
    </location>
</feature>
<sequence length="246" mass="26650">MHTTTLPRHPRTGVLAVGWRKARTGETEGELYPVWPILGAAEDDEEDEDPQEDPDPAGDPEDDDPEDDPEGADDLGDKGKQALDRMKAKFKTERDKRRQAEAERDQLKAGPAEGDAAAIRAEADTAATAKANKRIVRSEVKAAAKGKLANPGDALVFLDLTAFEVDGDGQVDEDEVAEAIETLLTERPYLATPTGKQPRFQGSGDGGARKGTAGPRQLTEQEVKKMTPEQIDEAHRKGQLRDYLGG</sequence>
<dbReference type="PROSITE" id="PS50222">
    <property type="entry name" value="EF_HAND_2"/>
    <property type="match status" value="1"/>
</dbReference>
<proteinExistence type="predicted"/>
<name>A0ABV8HR94_9ACTN</name>
<feature type="compositionally biased region" description="Basic and acidic residues" evidence="1">
    <location>
        <begin position="219"/>
        <end position="240"/>
    </location>
</feature>
<dbReference type="InterPro" id="IPR002048">
    <property type="entry name" value="EF_hand_dom"/>
</dbReference>
<feature type="compositionally biased region" description="Acidic residues" evidence="1">
    <location>
        <begin position="41"/>
        <end position="74"/>
    </location>
</feature>
<reference evidence="4" key="1">
    <citation type="journal article" date="2019" name="Int. J. Syst. Evol. Microbiol.">
        <title>The Global Catalogue of Microorganisms (GCM) 10K type strain sequencing project: providing services to taxonomists for standard genome sequencing and annotation.</title>
        <authorList>
            <consortium name="The Broad Institute Genomics Platform"/>
            <consortium name="The Broad Institute Genome Sequencing Center for Infectious Disease"/>
            <person name="Wu L."/>
            <person name="Ma J."/>
        </authorList>
    </citation>
    <scope>NUCLEOTIDE SEQUENCE [LARGE SCALE GENOMIC DNA]</scope>
    <source>
        <strain evidence="4">CGMCC 4.7237</strain>
    </source>
</reference>
<evidence type="ECO:0000256" key="1">
    <source>
        <dbReference type="SAM" id="MobiDB-lite"/>
    </source>
</evidence>
<evidence type="ECO:0000259" key="2">
    <source>
        <dbReference type="PROSITE" id="PS50222"/>
    </source>
</evidence>